<organism evidence="1 2">
    <name type="scientific">Pseudomonas fluorescens</name>
    <dbReference type="NCBI Taxonomy" id="294"/>
    <lineage>
        <taxon>Bacteria</taxon>
        <taxon>Pseudomonadati</taxon>
        <taxon>Pseudomonadota</taxon>
        <taxon>Gammaproteobacteria</taxon>
        <taxon>Pseudomonadales</taxon>
        <taxon>Pseudomonadaceae</taxon>
        <taxon>Pseudomonas</taxon>
    </lineage>
</organism>
<accession>A0A5E6RYE7</accession>
<reference evidence="1 2" key="1">
    <citation type="submission" date="2019-09" db="EMBL/GenBank/DDBJ databases">
        <authorList>
            <person name="Chandra G."/>
            <person name="Truman W A."/>
        </authorList>
    </citation>
    <scope>NUCLEOTIDE SEQUENCE [LARGE SCALE GENOMIC DNA]</scope>
    <source>
        <strain evidence="1">PS631</strain>
    </source>
</reference>
<dbReference type="AlphaFoldDB" id="A0A5E6RYE7"/>
<protein>
    <submittedName>
        <fullName evidence="1">Uncharacterized protein</fullName>
    </submittedName>
</protein>
<proteinExistence type="predicted"/>
<gene>
    <name evidence="1" type="ORF">PS631_01751</name>
</gene>
<evidence type="ECO:0000313" key="1">
    <source>
        <dbReference type="EMBL" id="VVM69975.1"/>
    </source>
</evidence>
<sequence length="113" mass="12503">MESRSLAAEIFFSMPSHLWVLPVAGVVAFFGMRLAAQSPERESLFKGVTYLILLALALLPNAYYLLSPPTPDMAELLAQGGLLPNYKGLVYLDAFYAFAGWALSWVVRQKFDA</sequence>
<dbReference type="Proteomes" id="UP000399692">
    <property type="component" value="Unassembled WGS sequence"/>
</dbReference>
<dbReference type="EMBL" id="CABVHF010000003">
    <property type="protein sequence ID" value="VVM69975.1"/>
    <property type="molecule type" value="Genomic_DNA"/>
</dbReference>
<evidence type="ECO:0000313" key="2">
    <source>
        <dbReference type="Proteomes" id="UP000399692"/>
    </source>
</evidence>
<name>A0A5E6RYE7_PSEFL</name>